<evidence type="ECO:0000313" key="11">
    <source>
        <dbReference type="Proteomes" id="UP001649381"/>
    </source>
</evidence>
<keyword evidence="3 6" id="KW-0479">Metal-binding</keyword>
<evidence type="ECO:0000259" key="9">
    <source>
        <dbReference type="PROSITE" id="PS51007"/>
    </source>
</evidence>
<sequence>MMLRFLSFLALSFLLVIGLAACGGGEESEDSSNGNEETEQNGDQADGTVDVATAEKLYNKSCVGCHGQNLEGKSGPPLDKIGAKLSKDQILAKIKNGGGGMPKGLLKGEEAENVAAWLATMK</sequence>
<dbReference type="PANTHER" id="PTHR37823">
    <property type="entry name" value="CYTOCHROME C-553-LIKE"/>
    <property type="match status" value="1"/>
</dbReference>
<evidence type="ECO:0000256" key="1">
    <source>
        <dbReference type="ARBA" id="ARBA00022448"/>
    </source>
</evidence>
<feature type="chain" id="PRO_5047095946" evidence="8">
    <location>
        <begin position="22"/>
        <end position="122"/>
    </location>
</feature>
<feature type="signal peptide" evidence="8">
    <location>
        <begin position="1"/>
        <end position="21"/>
    </location>
</feature>
<organism evidence="10 11">
    <name type="scientific">Pseudalkalibacillus berkeleyi</name>
    <dbReference type="NCBI Taxonomy" id="1069813"/>
    <lineage>
        <taxon>Bacteria</taxon>
        <taxon>Bacillati</taxon>
        <taxon>Bacillota</taxon>
        <taxon>Bacilli</taxon>
        <taxon>Bacillales</taxon>
        <taxon>Fictibacillaceae</taxon>
        <taxon>Pseudalkalibacillus</taxon>
    </lineage>
</organism>
<dbReference type="PROSITE" id="PS51257">
    <property type="entry name" value="PROKAR_LIPOPROTEIN"/>
    <property type="match status" value="1"/>
</dbReference>
<evidence type="ECO:0000256" key="8">
    <source>
        <dbReference type="SAM" id="SignalP"/>
    </source>
</evidence>
<dbReference type="NCBIfam" id="NF045774">
    <property type="entry name" value="cytochro_C551"/>
    <property type="match status" value="1"/>
</dbReference>
<keyword evidence="11" id="KW-1185">Reference proteome</keyword>
<proteinExistence type="predicted"/>
<dbReference type="Gene3D" id="1.10.760.10">
    <property type="entry name" value="Cytochrome c-like domain"/>
    <property type="match status" value="1"/>
</dbReference>
<dbReference type="InterPro" id="IPR012218">
    <property type="entry name" value="Cyt_c_BACSU-c550-type"/>
</dbReference>
<keyword evidence="1" id="KW-0813">Transport</keyword>
<dbReference type="Proteomes" id="UP001649381">
    <property type="component" value="Unassembled WGS sequence"/>
</dbReference>
<keyword evidence="8" id="KW-0732">Signal</keyword>
<evidence type="ECO:0000256" key="5">
    <source>
        <dbReference type="ARBA" id="ARBA00023004"/>
    </source>
</evidence>
<keyword evidence="2 6" id="KW-0349">Heme</keyword>
<dbReference type="EMBL" id="JAKIJS010000001">
    <property type="protein sequence ID" value="MCF6136158.1"/>
    <property type="molecule type" value="Genomic_DNA"/>
</dbReference>
<dbReference type="InterPro" id="IPR051811">
    <property type="entry name" value="Cytochrome_c550/c551-like"/>
</dbReference>
<dbReference type="InterPro" id="IPR036909">
    <property type="entry name" value="Cyt_c-like_dom_sf"/>
</dbReference>
<protein>
    <submittedName>
        <fullName evidence="10">Cytochrome c</fullName>
    </submittedName>
</protein>
<dbReference type="PANTHER" id="PTHR37823:SF4">
    <property type="entry name" value="MENAQUINOL-CYTOCHROME C REDUCTASE CYTOCHROME B_C SUBUNIT"/>
    <property type="match status" value="1"/>
</dbReference>
<keyword evidence="4" id="KW-0249">Electron transport</keyword>
<evidence type="ECO:0000256" key="3">
    <source>
        <dbReference type="ARBA" id="ARBA00022723"/>
    </source>
</evidence>
<comment type="caution">
    <text evidence="10">The sequence shown here is derived from an EMBL/GenBank/DDBJ whole genome shotgun (WGS) entry which is preliminary data.</text>
</comment>
<dbReference type="PROSITE" id="PS51007">
    <property type="entry name" value="CYTC"/>
    <property type="match status" value="1"/>
</dbReference>
<evidence type="ECO:0000256" key="4">
    <source>
        <dbReference type="ARBA" id="ARBA00022982"/>
    </source>
</evidence>
<feature type="region of interest" description="Disordered" evidence="7">
    <location>
        <begin position="24"/>
        <end position="47"/>
    </location>
</feature>
<reference evidence="10 11" key="1">
    <citation type="submission" date="2022-01" db="EMBL/GenBank/DDBJ databases">
        <title>Alkalihalobacillus sp. EGI L200015, a novel bacterium isolated from a salt lake sediment.</title>
        <authorList>
            <person name="Gao L."/>
            <person name="Fang B.-Z."/>
            <person name="Li W.-J."/>
        </authorList>
    </citation>
    <scope>NUCLEOTIDE SEQUENCE [LARGE SCALE GENOMIC DNA]</scope>
    <source>
        <strain evidence="10 11">KCTC 12718</strain>
    </source>
</reference>
<name>A0ABS9GX55_9BACL</name>
<feature type="compositionally biased region" description="Acidic residues" evidence="7">
    <location>
        <begin position="26"/>
        <end position="40"/>
    </location>
</feature>
<accession>A0ABS9GX55</accession>
<feature type="domain" description="Cytochrome c" evidence="9">
    <location>
        <begin position="49"/>
        <end position="122"/>
    </location>
</feature>
<evidence type="ECO:0000256" key="2">
    <source>
        <dbReference type="ARBA" id="ARBA00022617"/>
    </source>
</evidence>
<gene>
    <name evidence="10" type="ORF">L2716_00360</name>
</gene>
<dbReference type="Pfam" id="PF13442">
    <property type="entry name" value="Cytochrome_CBB3"/>
    <property type="match status" value="1"/>
</dbReference>
<evidence type="ECO:0000313" key="10">
    <source>
        <dbReference type="EMBL" id="MCF6136158.1"/>
    </source>
</evidence>
<keyword evidence="5 6" id="KW-0408">Iron</keyword>
<dbReference type="RefSeq" id="WP_236330384.1">
    <property type="nucleotide sequence ID" value="NZ_JAKIJS010000001.1"/>
</dbReference>
<dbReference type="PIRSF" id="PIRSF000025">
    <property type="entry name" value="Cytc_Bsub_c550"/>
    <property type="match status" value="1"/>
</dbReference>
<evidence type="ECO:0000256" key="7">
    <source>
        <dbReference type="SAM" id="MobiDB-lite"/>
    </source>
</evidence>
<dbReference type="InterPro" id="IPR054782">
    <property type="entry name" value="Cytochro_C551"/>
</dbReference>
<dbReference type="InterPro" id="IPR009056">
    <property type="entry name" value="Cyt_c-like_dom"/>
</dbReference>
<evidence type="ECO:0000256" key="6">
    <source>
        <dbReference type="PROSITE-ProRule" id="PRU00433"/>
    </source>
</evidence>
<dbReference type="SUPFAM" id="SSF46626">
    <property type="entry name" value="Cytochrome c"/>
    <property type="match status" value="1"/>
</dbReference>